<gene>
    <name evidence="5" type="primary">Trbv61</name>
    <name evidence="5" type="ORF">BURBIS_R08909</name>
</gene>
<organism evidence="5 6">
    <name type="scientific">Burhinus bistriatus</name>
    <dbReference type="NCBI Taxonomy" id="240201"/>
    <lineage>
        <taxon>Eukaryota</taxon>
        <taxon>Metazoa</taxon>
        <taxon>Chordata</taxon>
        <taxon>Craniata</taxon>
        <taxon>Vertebrata</taxon>
        <taxon>Euteleostomi</taxon>
        <taxon>Archelosauria</taxon>
        <taxon>Archosauria</taxon>
        <taxon>Dinosauria</taxon>
        <taxon>Saurischia</taxon>
        <taxon>Theropoda</taxon>
        <taxon>Coelurosauria</taxon>
        <taxon>Aves</taxon>
        <taxon>Neognathae</taxon>
        <taxon>Neoaves</taxon>
        <taxon>Charadriiformes</taxon>
        <taxon>Burhinidae</taxon>
        <taxon>Burhinus</taxon>
    </lineage>
</organism>
<comment type="caution">
    <text evidence="5">The sequence shown here is derived from an EMBL/GenBank/DDBJ whole genome shotgun (WGS) entry which is preliminary data.</text>
</comment>
<dbReference type="EMBL" id="VYXH01000591">
    <property type="protein sequence ID" value="NWQ85645.1"/>
    <property type="molecule type" value="Genomic_DNA"/>
</dbReference>
<dbReference type="InterPro" id="IPR013106">
    <property type="entry name" value="Ig_V-set"/>
</dbReference>
<dbReference type="Pfam" id="PF07686">
    <property type="entry name" value="V-set"/>
    <property type="match status" value="1"/>
</dbReference>
<keyword evidence="2" id="KW-0391">Immunity</keyword>
<sequence>MWTAWCVAMYFFGARAKVTQTSSLVLKEDAKATLTCSQDDNHNAMYWYLQQPGKGMQLIYYSIGANQEQEGDIHTGYKAKRLNLANFYLDILSVKMNHSAVYFCASSLDTTLQSQLLSLHK</sequence>
<evidence type="ECO:0000256" key="3">
    <source>
        <dbReference type="SAM" id="SignalP"/>
    </source>
</evidence>
<dbReference type="GO" id="GO:0007166">
    <property type="term" value="P:cell surface receptor signaling pathway"/>
    <property type="evidence" value="ECO:0007669"/>
    <property type="project" value="TreeGrafter"/>
</dbReference>
<dbReference type="InterPro" id="IPR036179">
    <property type="entry name" value="Ig-like_dom_sf"/>
</dbReference>
<dbReference type="InterPro" id="IPR013783">
    <property type="entry name" value="Ig-like_fold"/>
</dbReference>
<accession>A0A7K4SIJ4</accession>
<evidence type="ECO:0000259" key="4">
    <source>
        <dbReference type="SMART" id="SM00406"/>
    </source>
</evidence>
<dbReference type="GO" id="GO:0005886">
    <property type="term" value="C:plasma membrane"/>
    <property type="evidence" value="ECO:0007669"/>
    <property type="project" value="TreeGrafter"/>
</dbReference>
<dbReference type="PANTHER" id="PTHR23268">
    <property type="entry name" value="T-CELL RECEPTOR BETA CHAIN"/>
    <property type="match status" value="1"/>
</dbReference>
<dbReference type="Gene3D" id="2.60.40.10">
    <property type="entry name" value="Immunoglobulins"/>
    <property type="match status" value="1"/>
</dbReference>
<evidence type="ECO:0000313" key="5">
    <source>
        <dbReference type="EMBL" id="NWQ85645.1"/>
    </source>
</evidence>
<evidence type="ECO:0000256" key="1">
    <source>
        <dbReference type="ARBA" id="ARBA00022729"/>
    </source>
</evidence>
<evidence type="ECO:0000313" key="6">
    <source>
        <dbReference type="Proteomes" id="UP000574691"/>
    </source>
</evidence>
<dbReference type="SMART" id="SM00406">
    <property type="entry name" value="IGv"/>
    <property type="match status" value="1"/>
</dbReference>
<dbReference type="SUPFAM" id="SSF48726">
    <property type="entry name" value="Immunoglobulin"/>
    <property type="match status" value="1"/>
</dbReference>
<evidence type="ECO:0000256" key="2">
    <source>
        <dbReference type="ARBA" id="ARBA00022859"/>
    </source>
</evidence>
<dbReference type="AlphaFoldDB" id="A0A7K4SIJ4"/>
<dbReference type="InterPro" id="IPR050413">
    <property type="entry name" value="TCR_beta_variable"/>
</dbReference>
<dbReference type="Proteomes" id="UP000574691">
    <property type="component" value="Unassembled WGS sequence"/>
</dbReference>
<reference evidence="5 6" key="1">
    <citation type="submission" date="2019-09" db="EMBL/GenBank/DDBJ databases">
        <title>Bird 10,000 Genomes (B10K) Project - Family phase.</title>
        <authorList>
            <person name="Zhang G."/>
        </authorList>
    </citation>
    <scope>NUCLEOTIDE SEQUENCE [LARGE SCALE GENOMIC DNA]</scope>
    <source>
        <strain evidence="5">B10K-DU-001-64</strain>
        <tissue evidence="5">Muscle</tissue>
    </source>
</reference>
<keyword evidence="1 3" id="KW-0732">Signal</keyword>
<feature type="signal peptide" evidence="3">
    <location>
        <begin position="1"/>
        <end position="16"/>
    </location>
</feature>
<protein>
    <submittedName>
        <fullName evidence="5">TVB61 protein</fullName>
    </submittedName>
</protein>
<feature type="non-terminal residue" evidence="5">
    <location>
        <position position="1"/>
    </location>
</feature>
<dbReference type="GO" id="GO:0002376">
    <property type="term" value="P:immune system process"/>
    <property type="evidence" value="ECO:0007669"/>
    <property type="project" value="UniProtKB-KW"/>
</dbReference>
<name>A0A7K4SIJ4_9CHAR</name>
<feature type="domain" description="Immunoglobulin V-set" evidence="4">
    <location>
        <begin position="31"/>
        <end position="106"/>
    </location>
</feature>
<feature type="non-terminal residue" evidence="5">
    <location>
        <position position="121"/>
    </location>
</feature>
<feature type="chain" id="PRO_5029500226" evidence="3">
    <location>
        <begin position="17"/>
        <end position="121"/>
    </location>
</feature>
<keyword evidence="6" id="KW-1185">Reference proteome</keyword>
<proteinExistence type="predicted"/>
<dbReference type="PANTHER" id="PTHR23268:SF28">
    <property type="entry name" value="T CELL RECEPTOR BETA VARIABLE 19"/>
    <property type="match status" value="1"/>
</dbReference>